<dbReference type="PANTHER" id="PTHR20982">
    <property type="entry name" value="RIBOSOME RECYCLING FACTOR"/>
    <property type="match status" value="1"/>
</dbReference>
<evidence type="ECO:0000313" key="7">
    <source>
        <dbReference type="Proteomes" id="UP000051574"/>
    </source>
</evidence>
<dbReference type="GO" id="GO:0043023">
    <property type="term" value="F:ribosomal large subunit binding"/>
    <property type="evidence" value="ECO:0007669"/>
    <property type="project" value="TreeGrafter"/>
</dbReference>
<dbReference type="InterPro" id="IPR036191">
    <property type="entry name" value="RRF_sf"/>
</dbReference>
<dbReference type="InterPro" id="IPR023584">
    <property type="entry name" value="Ribosome_recyc_fac_dom"/>
</dbReference>
<keyword evidence="3" id="KW-0648">Protein biosynthesis</keyword>
<dbReference type="FunFam" id="3.30.1360.40:FF:000001">
    <property type="entry name" value="Ribosome-recycling factor"/>
    <property type="match status" value="1"/>
</dbReference>
<dbReference type="AlphaFoldDB" id="A0A0T6BBX2"/>
<dbReference type="OrthoDB" id="407355at2759"/>
<name>A0A0T6BBX2_9SCAR</name>
<dbReference type="InterPro" id="IPR002661">
    <property type="entry name" value="Ribosome_recyc_fac"/>
</dbReference>
<evidence type="ECO:0000313" key="6">
    <source>
        <dbReference type="EMBL" id="KRT84809.1"/>
    </source>
</evidence>
<evidence type="ECO:0000256" key="2">
    <source>
        <dbReference type="ARBA" id="ARBA00020581"/>
    </source>
</evidence>
<evidence type="ECO:0000259" key="5">
    <source>
        <dbReference type="Pfam" id="PF01765"/>
    </source>
</evidence>
<dbReference type="Proteomes" id="UP000051574">
    <property type="component" value="Unassembled WGS sequence"/>
</dbReference>
<evidence type="ECO:0000256" key="4">
    <source>
        <dbReference type="ARBA" id="ARBA00033107"/>
    </source>
</evidence>
<dbReference type="GO" id="GO:0006412">
    <property type="term" value="P:translation"/>
    <property type="evidence" value="ECO:0007669"/>
    <property type="project" value="UniProtKB-KW"/>
</dbReference>
<protein>
    <recommendedName>
        <fullName evidence="2">Ribosome-recycling factor, mitochondrial</fullName>
    </recommendedName>
    <alternativeName>
        <fullName evidence="4">Ribosome-releasing factor, mitochondrial</fullName>
    </alternativeName>
</protein>
<evidence type="ECO:0000256" key="1">
    <source>
        <dbReference type="ARBA" id="ARBA00005912"/>
    </source>
</evidence>
<accession>A0A0T6BBX2</accession>
<dbReference type="Gene3D" id="3.30.1360.40">
    <property type="match status" value="1"/>
</dbReference>
<dbReference type="PANTHER" id="PTHR20982:SF3">
    <property type="entry name" value="MITOCHONDRIAL RIBOSOME RECYCLING FACTOR PSEUDO 1"/>
    <property type="match status" value="1"/>
</dbReference>
<keyword evidence="7" id="KW-1185">Reference proteome</keyword>
<comment type="similarity">
    <text evidence="1">Belongs to the RRF family.</text>
</comment>
<gene>
    <name evidence="6" type="ORF">AMK59_2642</name>
</gene>
<dbReference type="GO" id="GO:0005739">
    <property type="term" value="C:mitochondrion"/>
    <property type="evidence" value="ECO:0007669"/>
    <property type="project" value="TreeGrafter"/>
</dbReference>
<sequence>LRLTMIPFKRLVVCAAKYCRYSLQNQILKNHVGCISNYARTSELLLNISQKACTSHHVITRGYAKSKDKKKEKGKSKVQINENQLSELVNVETLRTQFQRPIETLKEEFVKNLSIRTVVGSLESLTVNLDGKDYTLQELGQIVRKNPTTTVVNMSVFPQAIPAVIKAIQKSGMNLNPQQDGTTLYIPIPKVTKEHRENLAKSAKQLFIKCRDNIKDAQNKHIKGLKKTPNISEDIVKQTEQQIIALADSYINEAQIIYNSKCN</sequence>
<comment type="caution">
    <text evidence="6">The sequence shown here is derived from an EMBL/GenBank/DDBJ whole genome shotgun (WGS) entry which is preliminary data.</text>
</comment>
<dbReference type="SUPFAM" id="SSF55194">
    <property type="entry name" value="Ribosome recycling factor, RRF"/>
    <property type="match status" value="1"/>
</dbReference>
<dbReference type="EMBL" id="LJIG01002131">
    <property type="protein sequence ID" value="KRT84809.1"/>
    <property type="molecule type" value="Genomic_DNA"/>
</dbReference>
<dbReference type="Pfam" id="PF01765">
    <property type="entry name" value="RRF"/>
    <property type="match status" value="1"/>
</dbReference>
<reference evidence="6 7" key="1">
    <citation type="submission" date="2015-09" db="EMBL/GenBank/DDBJ databases">
        <title>Draft genome of the scarab beetle Oryctes borbonicus.</title>
        <authorList>
            <person name="Meyer J.M."/>
            <person name="Markov G.V."/>
            <person name="Baskaran P."/>
            <person name="Herrmann M."/>
            <person name="Sommer R.J."/>
            <person name="Roedelsperger C."/>
        </authorList>
    </citation>
    <scope>NUCLEOTIDE SEQUENCE [LARGE SCALE GENOMIC DNA]</scope>
    <source>
        <strain evidence="6">OB123</strain>
        <tissue evidence="6">Whole animal</tissue>
    </source>
</reference>
<feature type="domain" description="Ribosome recycling factor" evidence="5">
    <location>
        <begin position="105"/>
        <end position="261"/>
    </location>
</feature>
<feature type="non-terminal residue" evidence="6">
    <location>
        <position position="1"/>
    </location>
</feature>
<proteinExistence type="inferred from homology"/>
<feature type="non-terminal residue" evidence="6">
    <location>
        <position position="263"/>
    </location>
</feature>
<dbReference type="Gene3D" id="1.10.132.20">
    <property type="entry name" value="Ribosome-recycling factor"/>
    <property type="match status" value="1"/>
</dbReference>
<organism evidence="6 7">
    <name type="scientific">Oryctes borbonicus</name>
    <dbReference type="NCBI Taxonomy" id="1629725"/>
    <lineage>
        <taxon>Eukaryota</taxon>
        <taxon>Metazoa</taxon>
        <taxon>Ecdysozoa</taxon>
        <taxon>Arthropoda</taxon>
        <taxon>Hexapoda</taxon>
        <taxon>Insecta</taxon>
        <taxon>Pterygota</taxon>
        <taxon>Neoptera</taxon>
        <taxon>Endopterygota</taxon>
        <taxon>Coleoptera</taxon>
        <taxon>Polyphaga</taxon>
        <taxon>Scarabaeiformia</taxon>
        <taxon>Scarabaeidae</taxon>
        <taxon>Dynastinae</taxon>
        <taxon>Oryctes</taxon>
    </lineage>
</organism>
<evidence type="ECO:0000256" key="3">
    <source>
        <dbReference type="ARBA" id="ARBA00022917"/>
    </source>
</evidence>